<keyword evidence="5 12" id="KW-0808">Transferase</keyword>
<evidence type="ECO:0000256" key="2">
    <source>
        <dbReference type="ARBA" id="ARBA00012796"/>
    </source>
</evidence>
<dbReference type="EC" id="2.1.1.220" evidence="2"/>
<keyword evidence="7" id="KW-0819">tRNA processing</keyword>
<keyword evidence="13" id="KW-1185">Reference proteome</keyword>
<keyword evidence="8" id="KW-0539">Nucleus</keyword>
<dbReference type="GO" id="GO:0031515">
    <property type="term" value="C:tRNA (m1A) methyltransferase complex"/>
    <property type="evidence" value="ECO:0007669"/>
    <property type="project" value="InterPro"/>
</dbReference>
<evidence type="ECO:0000256" key="6">
    <source>
        <dbReference type="ARBA" id="ARBA00022691"/>
    </source>
</evidence>
<dbReference type="Gene3D" id="3.40.50.150">
    <property type="entry name" value="Vaccinia Virus protein VP39"/>
    <property type="match status" value="1"/>
</dbReference>
<evidence type="ECO:0000256" key="4">
    <source>
        <dbReference type="ARBA" id="ARBA00022603"/>
    </source>
</evidence>
<dbReference type="PANTHER" id="PTHR12133">
    <property type="entry name" value="TRNA (ADENINE(58)-N(1))-METHYLTRANSFERASE"/>
    <property type="match status" value="1"/>
</dbReference>
<accession>A0A427Y017</accession>
<evidence type="ECO:0000256" key="10">
    <source>
        <dbReference type="SAM" id="MobiDB-lite"/>
    </source>
</evidence>
<name>A0A427Y017_9TREE</name>
<evidence type="ECO:0000256" key="3">
    <source>
        <dbReference type="ARBA" id="ARBA00015963"/>
    </source>
</evidence>
<evidence type="ECO:0000256" key="5">
    <source>
        <dbReference type="ARBA" id="ARBA00022679"/>
    </source>
</evidence>
<proteinExistence type="predicted"/>
<dbReference type="InterPro" id="IPR049470">
    <property type="entry name" value="TRM61_C"/>
</dbReference>
<dbReference type="FunFam" id="3.40.50.150:FF:000247">
    <property type="entry name" value="tRNA (adenine(58)-N(1))-methyltransferase catalytic subunit TRM61"/>
    <property type="match status" value="1"/>
</dbReference>
<dbReference type="GO" id="GO:0030488">
    <property type="term" value="P:tRNA methylation"/>
    <property type="evidence" value="ECO:0007669"/>
    <property type="project" value="InterPro"/>
</dbReference>
<gene>
    <name evidence="12" type="primary">TRM61</name>
    <name evidence="12" type="ORF">EHS24_005985</name>
</gene>
<dbReference type="Pfam" id="PF08704">
    <property type="entry name" value="GCD14"/>
    <property type="match status" value="1"/>
</dbReference>
<evidence type="ECO:0000313" key="12">
    <source>
        <dbReference type="EMBL" id="RSH84464.1"/>
    </source>
</evidence>
<feature type="compositionally biased region" description="Basic and acidic residues" evidence="10">
    <location>
        <begin position="264"/>
        <end position="276"/>
    </location>
</feature>
<feature type="domain" description="tRNA (adenine(58)-N(1))-methyltransferase catalytic subunit TRM61 C-terminal" evidence="11">
    <location>
        <begin position="66"/>
        <end position="290"/>
    </location>
</feature>
<dbReference type="PROSITE" id="PS51620">
    <property type="entry name" value="SAM_TRM61"/>
    <property type="match status" value="1"/>
</dbReference>
<protein>
    <recommendedName>
        <fullName evidence="3">tRNA (adenine(58)-N(1))-methyltransferase catalytic subunit TRM61</fullName>
        <ecNumber evidence="2">2.1.1.220</ecNumber>
    </recommendedName>
    <alternativeName>
        <fullName evidence="9">tRNA(m1A58)-methyltransferase subunit TRM61</fullName>
    </alternativeName>
</protein>
<evidence type="ECO:0000313" key="13">
    <source>
        <dbReference type="Proteomes" id="UP000279236"/>
    </source>
</evidence>
<feature type="region of interest" description="Disordered" evidence="10">
    <location>
        <begin position="264"/>
        <end position="382"/>
    </location>
</feature>
<dbReference type="GO" id="GO:0005634">
    <property type="term" value="C:nucleus"/>
    <property type="evidence" value="ECO:0007669"/>
    <property type="project" value="UniProtKB-SubCell"/>
</dbReference>
<dbReference type="STRING" id="105984.A0A427Y017"/>
<organism evidence="12 13">
    <name type="scientific">Apiotrichum porosum</name>
    <dbReference type="NCBI Taxonomy" id="105984"/>
    <lineage>
        <taxon>Eukaryota</taxon>
        <taxon>Fungi</taxon>
        <taxon>Dikarya</taxon>
        <taxon>Basidiomycota</taxon>
        <taxon>Agaricomycotina</taxon>
        <taxon>Tremellomycetes</taxon>
        <taxon>Trichosporonales</taxon>
        <taxon>Trichosporonaceae</taxon>
        <taxon>Apiotrichum</taxon>
    </lineage>
</organism>
<evidence type="ECO:0000256" key="8">
    <source>
        <dbReference type="ARBA" id="ARBA00023242"/>
    </source>
</evidence>
<dbReference type="GO" id="GO:0160107">
    <property type="term" value="F:tRNA (adenine(58)-N1)-methyltransferase activity"/>
    <property type="evidence" value="ECO:0007669"/>
    <property type="project" value="UniProtKB-EC"/>
</dbReference>
<dbReference type="SUPFAM" id="SSF53335">
    <property type="entry name" value="S-adenosyl-L-methionine-dependent methyltransferases"/>
    <property type="match status" value="1"/>
</dbReference>
<dbReference type="InterPro" id="IPR029063">
    <property type="entry name" value="SAM-dependent_MTases_sf"/>
</dbReference>
<dbReference type="Gene3D" id="3.10.330.20">
    <property type="match status" value="1"/>
</dbReference>
<feature type="region of interest" description="Disordered" evidence="10">
    <location>
        <begin position="424"/>
        <end position="458"/>
    </location>
</feature>
<reference evidence="12 13" key="1">
    <citation type="submission" date="2018-11" db="EMBL/GenBank/DDBJ databases">
        <title>Genome sequence of Apiotrichum porosum DSM 27194.</title>
        <authorList>
            <person name="Aliyu H."/>
            <person name="Gorte O."/>
            <person name="Ochsenreither K."/>
        </authorList>
    </citation>
    <scope>NUCLEOTIDE SEQUENCE [LARGE SCALE GENOMIC DNA]</scope>
    <source>
        <strain evidence="12 13">DSM 27194</strain>
    </source>
</reference>
<dbReference type="PANTHER" id="PTHR12133:SF2">
    <property type="entry name" value="TRNA (ADENINE(58)-N(1))-METHYLTRANSFERASE CATALYTIC SUBUNIT TRMT61A"/>
    <property type="match status" value="1"/>
</dbReference>
<comment type="caution">
    <text evidence="12">The sequence shown here is derived from an EMBL/GenBank/DDBJ whole genome shotgun (WGS) entry which is preliminary data.</text>
</comment>
<keyword evidence="6" id="KW-0949">S-adenosyl-L-methionine</keyword>
<dbReference type="GeneID" id="39590528"/>
<evidence type="ECO:0000256" key="1">
    <source>
        <dbReference type="ARBA" id="ARBA00004123"/>
    </source>
</evidence>
<dbReference type="InterPro" id="IPR014816">
    <property type="entry name" value="tRNA_MeTrfase_Gcd14"/>
</dbReference>
<evidence type="ECO:0000256" key="7">
    <source>
        <dbReference type="ARBA" id="ARBA00022694"/>
    </source>
</evidence>
<sequence>MEPMFHSRAAIEAGDIVIIFMSRDNMTAIKVTPGESFHNKFGKYKHDDMIGIKFGSKMHSPPPQSGYIHLLRPTPELWTLSLPHRTQILYMPDIAYITMRLGVRVGGKVIEAGTGSGSMTHSMSRAVGPRGTVCSFEYHKARFEKAGEEFEEHGLKNVRLQHRNVCKEGFGDDITDAEAIFLDLPAPWEAIPFAVKALNPDVMTRICCFSPCIEQVTKTASALRAEGFTDVSTQEVLIRTYDLAPPPTVGSNHLVDVSTITNKLREHERRKEERRTMQMRNARQKAREQKIDTAIKEGMTREEAEATFEEDDLANAAAAGSGDKRKAEGPSDDGAEKKLRVDEDVTEKPSVVEESSNATVKPKDSTDGPSAGSSSRDPEPHVAWSSMVLTKPSPDMRGHTSYLTFATFYPASIRTKLAAQDIATEPSTRLGTPSVAAKGGRVGELAGDESVAETRSGSEDLEVTADVVMASATEEELVAGNL</sequence>
<dbReference type="Proteomes" id="UP000279236">
    <property type="component" value="Unassembled WGS sequence"/>
</dbReference>
<dbReference type="EMBL" id="RSCE01000003">
    <property type="protein sequence ID" value="RSH84464.1"/>
    <property type="molecule type" value="Genomic_DNA"/>
</dbReference>
<keyword evidence="4 12" id="KW-0489">Methyltransferase</keyword>
<evidence type="ECO:0000259" key="11">
    <source>
        <dbReference type="Pfam" id="PF08704"/>
    </source>
</evidence>
<dbReference type="AlphaFoldDB" id="A0A427Y017"/>
<comment type="subcellular location">
    <subcellularLocation>
        <location evidence="1">Nucleus</location>
    </subcellularLocation>
</comment>
<dbReference type="OrthoDB" id="1925287at2759"/>
<evidence type="ECO:0000256" key="9">
    <source>
        <dbReference type="ARBA" id="ARBA00033309"/>
    </source>
</evidence>
<dbReference type="RefSeq" id="XP_028477912.1">
    <property type="nucleotide sequence ID" value="XM_028621460.1"/>
</dbReference>
<feature type="compositionally biased region" description="Basic and acidic residues" evidence="10">
    <location>
        <begin position="285"/>
        <end position="304"/>
    </location>
</feature>
<feature type="compositionally biased region" description="Basic and acidic residues" evidence="10">
    <location>
        <begin position="322"/>
        <end position="351"/>
    </location>
</feature>